<evidence type="ECO:0000256" key="1">
    <source>
        <dbReference type="SAM" id="Coils"/>
    </source>
</evidence>
<keyword evidence="5" id="KW-1185">Reference proteome</keyword>
<sequence length="764" mass="85354">MSSADKKGRRAPKRAKKQAVEDDEPDLDQERRQERLRAALRVGLVGKRQVEATNTAIQEALGSSGGLSACSGVDVVRPRTNKQRFLFAFPGYLPLDLANDKLGEVYNLDTNMPSMSLHTAQGHVRLEGVLAYPKRNILTLEQHNNLIKCNNQFDCVVLFPEIHLDPELQDDPHSLYPLASYRGSIVSPVRVCAPKLSGLELQELHGTQGTLVGTASTAESLPASQESEGDSQLEAHEDEDGDGDGDSLSGSQRRSSRRRSRVNYAEGNAEDDVQIEEEDGNAQEDDTSATPQSSTRRTPVRRSTAPLRPSRAPVQAEDSEAEDDATVVVEDDEGDDGDDPNDADFDPGSAGKSKGRAASSKTTTPARRARFSQAKARRSAHPDEVEPADEIALNSGRSAPPLRVVVAPTRPRSTSTRNTKGRGPAAAPGVHIQLSDSEDEDTPTPRGAGTAKRSISQAPHAADDSEADSDVELAEEQRSPFRRRHHAVQQSPSVRGSLCLLRIMAAPGEDDGLKLKAFLAHVNQVAADDSQWTSERQIERLLRPGKKYRNLNPYEVLQVPWDCEDSVIKKQYRKLSILLHPDKNRGNPEQAQEAFEEVNKAKQMLDDPEKMGWVNMILEEAQQSFPYLSHSCDLTRHHQLTQRRKEAKKKGEKLPEDLSQEQYNESFRRHTMKMFAEKQKELEDQVKFDQEQKRRLAEEKEALKEARKAKAEYEKAWAAGRDARMDAWAKFEKANKADEKKKKKKEKKIKSHFRPPKHKMEQRD</sequence>
<organism evidence="4 5">
    <name type="scientific">Monosiga brevicollis</name>
    <name type="common">Choanoflagellate</name>
    <dbReference type="NCBI Taxonomy" id="81824"/>
    <lineage>
        <taxon>Eukaryota</taxon>
        <taxon>Choanoflagellata</taxon>
        <taxon>Craspedida</taxon>
        <taxon>Salpingoecidae</taxon>
        <taxon>Monosiga</taxon>
    </lineage>
</organism>
<dbReference type="SUPFAM" id="SSF46565">
    <property type="entry name" value="Chaperone J-domain"/>
    <property type="match status" value="1"/>
</dbReference>
<gene>
    <name evidence="4" type="ORF">MONBRDRAFT_29669</name>
</gene>
<dbReference type="STRING" id="81824.A9VBS8"/>
<dbReference type="GeneID" id="5895427"/>
<dbReference type="InterPro" id="IPR036869">
    <property type="entry name" value="J_dom_sf"/>
</dbReference>
<keyword evidence="1" id="KW-0175">Coiled coil</keyword>
<dbReference type="PRINTS" id="PR00625">
    <property type="entry name" value="JDOMAIN"/>
</dbReference>
<feature type="compositionally biased region" description="Low complexity" evidence="2">
    <location>
        <begin position="408"/>
        <end position="417"/>
    </location>
</feature>
<dbReference type="GO" id="GO:0005634">
    <property type="term" value="C:nucleus"/>
    <property type="evidence" value="ECO:0000318"/>
    <property type="project" value="GO_Central"/>
</dbReference>
<dbReference type="Gene3D" id="1.10.287.110">
    <property type="entry name" value="DnaJ domain"/>
    <property type="match status" value="1"/>
</dbReference>
<dbReference type="InterPro" id="IPR042858">
    <property type="entry name" value="DNAJC8"/>
</dbReference>
<dbReference type="AlphaFoldDB" id="A9VBS8"/>
<proteinExistence type="predicted"/>
<dbReference type="SMART" id="SM00271">
    <property type="entry name" value="DnaJ"/>
    <property type="match status" value="1"/>
</dbReference>
<evidence type="ECO:0000256" key="2">
    <source>
        <dbReference type="SAM" id="MobiDB-lite"/>
    </source>
</evidence>
<evidence type="ECO:0000313" key="5">
    <source>
        <dbReference type="Proteomes" id="UP000001357"/>
    </source>
</evidence>
<feature type="region of interest" description="Disordered" evidence="2">
    <location>
        <begin position="732"/>
        <end position="764"/>
    </location>
</feature>
<feature type="compositionally biased region" description="Basic residues" evidence="2">
    <location>
        <begin position="7"/>
        <end position="17"/>
    </location>
</feature>
<dbReference type="Proteomes" id="UP000001357">
    <property type="component" value="Unassembled WGS sequence"/>
</dbReference>
<reference evidence="4 5" key="1">
    <citation type="journal article" date="2008" name="Nature">
        <title>The genome of the choanoflagellate Monosiga brevicollis and the origin of metazoans.</title>
        <authorList>
            <consortium name="JGI Sequencing"/>
            <person name="King N."/>
            <person name="Westbrook M.J."/>
            <person name="Young S.L."/>
            <person name="Kuo A."/>
            <person name="Abedin M."/>
            <person name="Chapman J."/>
            <person name="Fairclough S."/>
            <person name="Hellsten U."/>
            <person name="Isogai Y."/>
            <person name="Letunic I."/>
            <person name="Marr M."/>
            <person name="Pincus D."/>
            <person name="Putnam N."/>
            <person name="Rokas A."/>
            <person name="Wright K.J."/>
            <person name="Zuzow R."/>
            <person name="Dirks W."/>
            <person name="Good M."/>
            <person name="Goodstein D."/>
            <person name="Lemons D."/>
            <person name="Li W."/>
            <person name="Lyons J.B."/>
            <person name="Morris A."/>
            <person name="Nichols S."/>
            <person name="Richter D.J."/>
            <person name="Salamov A."/>
            <person name="Bork P."/>
            <person name="Lim W.A."/>
            <person name="Manning G."/>
            <person name="Miller W.T."/>
            <person name="McGinnis W."/>
            <person name="Shapiro H."/>
            <person name="Tjian R."/>
            <person name="Grigoriev I.V."/>
            <person name="Rokhsar D."/>
        </authorList>
    </citation>
    <scope>NUCLEOTIDE SEQUENCE [LARGE SCALE GENOMIC DNA]</scope>
    <source>
        <strain evidence="5">MX1 / ATCC 50154</strain>
    </source>
</reference>
<dbReference type="PANTHER" id="PTHR15606:SF4">
    <property type="entry name" value="DNAJ HOMOLOG SUBFAMILY C MEMBER 8"/>
    <property type="match status" value="1"/>
</dbReference>
<feature type="domain" description="J" evidence="3">
    <location>
        <begin position="552"/>
        <end position="610"/>
    </location>
</feature>
<dbReference type="PROSITE" id="PS50076">
    <property type="entry name" value="DNAJ_2"/>
    <property type="match status" value="1"/>
</dbReference>
<dbReference type="EMBL" id="CH991578">
    <property type="protein sequence ID" value="EDQ84985.1"/>
    <property type="molecule type" value="Genomic_DNA"/>
</dbReference>
<protein>
    <recommendedName>
        <fullName evidence="3">J domain-containing protein</fullName>
    </recommendedName>
</protein>
<name>A9VBS8_MONBE</name>
<feature type="compositionally biased region" description="Low complexity" evidence="2">
    <location>
        <begin position="346"/>
        <end position="364"/>
    </location>
</feature>
<feature type="compositionally biased region" description="Acidic residues" evidence="2">
    <location>
        <begin position="268"/>
        <end position="287"/>
    </location>
</feature>
<dbReference type="eggNOG" id="KOG1150">
    <property type="taxonomic scope" value="Eukaryota"/>
</dbReference>
<dbReference type="CDD" id="cd06257">
    <property type="entry name" value="DnaJ"/>
    <property type="match status" value="1"/>
</dbReference>
<dbReference type="RefSeq" id="XP_001750155.1">
    <property type="nucleotide sequence ID" value="XM_001750103.1"/>
</dbReference>
<feature type="region of interest" description="Disordered" evidence="2">
    <location>
        <begin position="218"/>
        <end position="489"/>
    </location>
</feature>
<dbReference type="KEGG" id="mbr:MONBRDRAFT_29669"/>
<accession>A9VBS8</accession>
<feature type="compositionally biased region" description="Low complexity" evidence="2">
    <location>
        <begin position="290"/>
        <end position="306"/>
    </location>
</feature>
<evidence type="ECO:0000259" key="3">
    <source>
        <dbReference type="PROSITE" id="PS50076"/>
    </source>
</evidence>
<feature type="coiled-coil region" evidence="1">
    <location>
        <begin position="679"/>
        <end position="716"/>
    </location>
</feature>
<dbReference type="InParanoid" id="A9VBS8"/>
<dbReference type="InterPro" id="IPR001623">
    <property type="entry name" value="DnaJ_domain"/>
</dbReference>
<feature type="compositionally biased region" description="Basic residues" evidence="2">
    <location>
        <begin position="741"/>
        <end position="757"/>
    </location>
</feature>
<feature type="compositionally biased region" description="Basic residues" evidence="2">
    <location>
        <begin position="367"/>
        <end position="379"/>
    </location>
</feature>
<dbReference type="Pfam" id="PF00226">
    <property type="entry name" value="DnaJ"/>
    <property type="match status" value="1"/>
</dbReference>
<feature type="compositionally biased region" description="Acidic residues" evidence="2">
    <location>
        <begin position="464"/>
        <end position="474"/>
    </location>
</feature>
<feature type="region of interest" description="Disordered" evidence="2">
    <location>
        <begin position="1"/>
        <end position="31"/>
    </location>
</feature>
<evidence type="ECO:0000313" key="4">
    <source>
        <dbReference type="EMBL" id="EDQ84985.1"/>
    </source>
</evidence>
<dbReference type="PANTHER" id="PTHR15606">
    <property type="entry name" value="DNAJ HOMOLOG SUBFAMILY C MEMBER 8/LIPOPOLYSACCHARIDE SPECIFIC RESPONSE-7-RELATED"/>
    <property type="match status" value="1"/>
</dbReference>
<feature type="compositionally biased region" description="Acidic residues" evidence="2">
    <location>
        <begin position="227"/>
        <end position="245"/>
    </location>
</feature>
<feature type="compositionally biased region" description="Acidic residues" evidence="2">
    <location>
        <begin position="317"/>
        <end position="345"/>
    </location>
</feature>